<dbReference type="GO" id="GO:0000271">
    <property type="term" value="P:polysaccharide biosynthetic process"/>
    <property type="evidence" value="ECO:0007669"/>
    <property type="project" value="TreeGrafter"/>
</dbReference>
<feature type="transmembrane region" description="Helical" evidence="1">
    <location>
        <begin position="104"/>
        <end position="120"/>
    </location>
</feature>
<keyword evidence="3" id="KW-0378">Hydrolase</keyword>
<dbReference type="Pfam" id="PF01757">
    <property type="entry name" value="Acyl_transf_3"/>
    <property type="match status" value="1"/>
</dbReference>
<feature type="transmembrane region" description="Helical" evidence="1">
    <location>
        <begin position="257"/>
        <end position="274"/>
    </location>
</feature>
<keyword evidence="3" id="KW-0012">Acyltransferase</keyword>
<dbReference type="GO" id="GO:0016787">
    <property type="term" value="F:hydrolase activity"/>
    <property type="evidence" value="ECO:0007669"/>
    <property type="project" value="UniProtKB-KW"/>
</dbReference>
<keyword evidence="3" id="KW-0808">Transferase</keyword>
<feature type="transmembrane region" description="Helical" evidence="1">
    <location>
        <begin position="176"/>
        <end position="193"/>
    </location>
</feature>
<keyword evidence="1" id="KW-1133">Transmembrane helix</keyword>
<dbReference type="PANTHER" id="PTHR23028:SF131">
    <property type="entry name" value="BLR2367 PROTEIN"/>
    <property type="match status" value="1"/>
</dbReference>
<feature type="transmembrane region" description="Helical" evidence="1">
    <location>
        <begin position="151"/>
        <end position="169"/>
    </location>
</feature>
<protein>
    <submittedName>
        <fullName evidence="3">Peptidoglycan/LPS O-acetylase OafA/YrhL, contains acyltransferase and SGNH-hydrolase domains</fullName>
    </submittedName>
</protein>
<gene>
    <name evidence="3" type="ORF">SAMN05216289_10251</name>
</gene>
<dbReference type="GO" id="GO:0016747">
    <property type="term" value="F:acyltransferase activity, transferring groups other than amino-acyl groups"/>
    <property type="evidence" value="ECO:0007669"/>
    <property type="project" value="InterPro"/>
</dbReference>
<organism evidence="3 4">
    <name type="scientific">Dokdonella immobilis</name>
    <dbReference type="NCBI Taxonomy" id="578942"/>
    <lineage>
        <taxon>Bacteria</taxon>
        <taxon>Pseudomonadati</taxon>
        <taxon>Pseudomonadota</taxon>
        <taxon>Gammaproteobacteria</taxon>
        <taxon>Lysobacterales</taxon>
        <taxon>Rhodanobacteraceae</taxon>
        <taxon>Dokdonella</taxon>
    </lineage>
</organism>
<keyword evidence="1" id="KW-0472">Membrane</keyword>
<dbReference type="Proteomes" id="UP000198575">
    <property type="component" value="Unassembled WGS sequence"/>
</dbReference>
<dbReference type="GO" id="GO:0016020">
    <property type="term" value="C:membrane"/>
    <property type="evidence" value="ECO:0007669"/>
    <property type="project" value="TreeGrafter"/>
</dbReference>
<evidence type="ECO:0000313" key="3">
    <source>
        <dbReference type="EMBL" id="SFN00125.1"/>
    </source>
</evidence>
<dbReference type="EMBL" id="FOVF01000002">
    <property type="protein sequence ID" value="SFN00125.1"/>
    <property type="molecule type" value="Genomic_DNA"/>
</dbReference>
<name>A0A1I4VG46_9GAMM</name>
<dbReference type="InterPro" id="IPR050879">
    <property type="entry name" value="Acyltransferase_3"/>
</dbReference>
<proteinExistence type="predicted"/>
<evidence type="ECO:0000259" key="2">
    <source>
        <dbReference type="Pfam" id="PF01757"/>
    </source>
</evidence>
<dbReference type="InterPro" id="IPR002656">
    <property type="entry name" value="Acyl_transf_3_dom"/>
</dbReference>
<feature type="transmembrane region" description="Helical" evidence="1">
    <location>
        <begin position="208"/>
        <end position="225"/>
    </location>
</feature>
<keyword evidence="4" id="KW-1185">Reference proteome</keyword>
<reference evidence="3 4" key="1">
    <citation type="submission" date="2016-10" db="EMBL/GenBank/DDBJ databases">
        <authorList>
            <person name="de Groot N.N."/>
        </authorList>
    </citation>
    <scope>NUCLEOTIDE SEQUENCE [LARGE SCALE GENOMIC DNA]</scope>
    <source>
        <strain evidence="3 4">CGMCC 1.7659</strain>
    </source>
</reference>
<dbReference type="AlphaFoldDB" id="A0A1I4VG46"/>
<feature type="domain" description="Acyltransferase 3" evidence="2">
    <location>
        <begin position="26"/>
        <end position="332"/>
    </location>
</feature>
<dbReference type="RefSeq" id="WP_175497854.1">
    <property type="nucleotide sequence ID" value="NZ_FOVF01000002.1"/>
</dbReference>
<evidence type="ECO:0000256" key="1">
    <source>
        <dbReference type="SAM" id="Phobius"/>
    </source>
</evidence>
<feature type="transmembrane region" description="Helical" evidence="1">
    <location>
        <begin position="67"/>
        <end position="84"/>
    </location>
</feature>
<feature type="transmembrane region" description="Helical" evidence="1">
    <location>
        <begin position="281"/>
        <end position="304"/>
    </location>
</feature>
<feature type="transmembrane region" description="Helical" evidence="1">
    <location>
        <begin position="310"/>
        <end position="335"/>
    </location>
</feature>
<accession>A0A1I4VG46</accession>
<evidence type="ECO:0000313" key="4">
    <source>
        <dbReference type="Proteomes" id="UP000198575"/>
    </source>
</evidence>
<dbReference type="PANTHER" id="PTHR23028">
    <property type="entry name" value="ACETYLTRANSFERASE"/>
    <property type="match status" value="1"/>
</dbReference>
<keyword evidence="1" id="KW-0812">Transmembrane</keyword>
<feature type="transmembrane region" description="Helical" evidence="1">
    <location>
        <begin position="232"/>
        <end position="251"/>
    </location>
</feature>
<dbReference type="STRING" id="578942.SAMN05216289_10251"/>
<sequence>MRASRLAPGTALSPLENPPSTGLRVVELDALRGLAALAVVAFHYTTHYGNEVGHIGPAPMSFAFGNYGVHLFFLISGFVIFMTLERTRTAMDFIVSRFSRLFPAYWAAILLSAAVVYSIGMPSQRLPWSDVALDFTMIQQILGAEHLDGSYWTLQVELFFYAQMLLWFVLGQLQRIRWIIFAWLVVAALSGLAEKNGISVSYTARELLILHHIPYFAIGILFYRMRTRPTERVVDGLLVGLCLVAIAIAYTPIYLEVAVICTAIFAAFALGWLRGLRWAPFAFLGTISYSLYLLHQAIGFSLIWQLENNGLSASLAAVCAAVGVTGLATLLTFLVERPAMRWIRRAWKRHREAKPTARPEAS</sequence>